<protein>
    <recommendedName>
        <fullName evidence="4">Zinc-finger protein</fullName>
    </recommendedName>
</protein>
<keyword evidence="1" id="KW-0812">Transmembrane</keyword>
<keyword evidence="3" id="KW-1185">Reference proteome</keyword>
<name>A0A1E5XJ29_9HYPH</name>
<dbReference type="RefSeq" id="WP_069912086.1">
    <property type="nucleotide sequence ID" value="NZ_LAJE02000363.1"/>
</dbReference>
<gene>
    <name evidence="2" type="ORF">VW23_003945</name>
</gene>
<evidence type="ECO:0000313" key="2">
    <source>
        <dbReference type="EMBL" id="OEO28603.1"/>
    </source>
</evidence>
<evidence type="ECO:0008006" key="4">
    <source>
        <dbReference type="Google" id="ProtNLM"/>
    </source>
</evidence>
<feature type="transmembrane region" description="Helical" evidence="1">
    <location>
        <begin position="90"/>
        <end position="110"/>
    </location>
</feature>
<dbReference type="AlphaFoldDB" id="A0A1E5XJ29"/>
<keyword evidence="1" id="KW-1133">Transmembrane helix</keyword>
<accession>A0A1E5XJ29</accession>
<proteinExistence type="predicted"/>
<organism evidence="2 3">
    <name type="scientific">Devosia insulae DS-56</name>
    <dbReference type="NCBI Taxonomy" id="1116389"/>
    <lineage>
        <taxon>Bacteria</taxon>
        <taxon>Pseudomonadati</taxon>
        <taxon>Pseudomonadota</taxon>
        <taxon>Alphaproteobacteria</taxon>
        <taxon>Hyphomicrobiales</taxon>
        <taxon>Devosiaceae</taxon>
        <taxon>Devosia</taxon>
    </lineage>
</organism>
<evidence type="ECO:0000313" key="3">
    <source>
        <dbReference type="Proteomes" id="UP000095463"/>
    </source>
</evidence>
<feature type="transmembrane region" description="Helical" evidence="1">
    <location>
        <begin position="60"/>
        <end position="78"/>
    </location>
</feature>
<dbReference type="Proteomes" id="UP000095463">
    <property type="component" value="Unassembled WGS sequence"/>
</dbReference>
<dbReference type="Pfam" id="PF06170">
    <property type="entry name" value="DUF983"/>
    <property type="match status" value="1"/>
</dbReference>
<comment type="caution">
    <text evidence="2">The sequence shown here is derived from an EMBL/GenBank/DDBJ whole genome shotgun (WGS) entry which is preliminary data.</text>
</comment>
<reference evidence="2 3" key="1">
    <citation type="journal article" date="2015" name="Genome Announc.">
        <title>Genome Assemblies of Three Soil-Associated Devosia species: D. insulae, D. limi, and D. soli.</title>
        <authorList>
            <person name="Hassan Y.I."/>
            <person name="Lepp D."/>
            <person name="Zhou T."/>
        </authorList>
    </citation>
    <scope>NUCLEOTIDE SEQUENCE [LARGE SCALE GENOMIC DNA]</scope>
    <source>
        <strain evidence="2 3">DS-56</strain>
    </source>
</reference>
<dbReference type="EMBL" id="LAJE02000363">
    <property type="protein sequence ID" value="OEO28603.1"/>
    <property type="molecule type" value="Genomic_DNA"/>
</dbReference>
<evidence type="ECO:0000256" key="1">
    <source>
        <dbReference type="SAM" id="Phobius"/>
    </source>
</evidence>
<keyword evidence="1" id="KW-0472">Membrane</keyword>
<dbReference type="InterPro" id="IPR009325">
    <property type="entry name" value="DUF983"/>
</dbReference>
<sequence>MAVEIGFVREQRSLWKAIGNGVLCRCPNCGKGKLFRSYLKINDTCAECGEKLSAARADDFPPYIAIFIVGHILVGWMLHAEMSGPVDPMLYVWTMIPAAIVLPLIMLPSIKGAVIGLQWANYMYGFDPTRGDTSKSDV</sequence>
<dbReference type="OrthoDB" id="9799456at2"/>